<dbReference type="SUPFAM" id="SSF47384">
    <property type="entry name" value="Homodimeric domain of signal transducing histidine kinase"/>
    <property type="match status" value="1"/>
</dbReference>
<proteinExistence type="predicted"/>
<dbReference type="SUPFAM" id="SSF55073">
    <property type="entry name" value="Nucleotide cyclase"/>
    <property type="match status" value="1"/>
</dbReference>
<dbReference type="SUPFAM" id="SSF55874">
    <property type="entry name" value="ATPase domain of HSP90 chaperone/DNA topoisomerase II/histidine kinase"/>
    <property type="match status" value="1"/>
</dbReference>
<dbReference type="CDD" id="cd00075">
    <property type="entry name" value="HATPase"/>
    <property type="match status" value="1"/>
</dbReference>
<evidence type="ECO:0000313" key="7">
    <source>
        <dbReference type="EMBL" id="MFC5435487.1"/>
    </source>
</evidence>
<dbReference type="InterPro" id="IPR000160">
    <property type="entry name" value="GGDEF_dom"/>
</dbReference>
<dbReference type="Pfam" id="PF00512">
    <property type="entry name" value="HisKA"/>
    <property type="match status" value="1"/>
</dbReference>
<dbReference type="RefSeq" id="WP_377301834.1">
    <property type="nucleotide sequence ID" value="NZ_JBHSMK010000002.1"/>
</dbReference>
<keyword evidence="7" id="KW-0548">Nucleotidyltransferase</keyword>
<dbReference type="PROSITE" id="PS50887">
    <property type="entry name" value="GGDEF"/>
    <property type="match status" value="1"/>
</dbReference>
<dbReference type="Pfam" id="PF00990">
    <property type="entry name" value="GGDEF"/>
    <property type="match status" value="1"/>
</dbReference>
<dbReference type="InterPro" id="IPR004358">
    <property type="entry name" value="Sig_transdc_His_kin-like_C"/>
</dbReference>
<dbReference type="CDD" id="cd00082">
    <property type="entry name" value="HisKA"/>
    <property type="match status" value="1"/>
</dbReference>
<comment type="caution">
    <text evidence="7">The sequence shown here is derived from an EMBL/GenBank/DDBJ whole genome shotgun (WGS) entry which is preliminary data.</text>
</comment>
<dbReference type="SMART" id="SM00267">
    <property type="entry name" value="GGDEF"/>
    <property type="match status" value="1"/>
</dbReference>
<dbReference type="Pfam" id="PF02518">
    <property type="entry name" value="HATPase_c"/>
    <property type="match status" value="1"/>
</dbReference>
<dbReference type="PRINTS" id="PR00344">
    <property type="entry name" value="BCTRLSENSOR"/>
</dbReference>
<feature type="domain" description="GGDEF" evidence="6">
    <location>
        <begin position="114"/>
        <end position="247"/>
    </location>
</feature>
<dbReference type="Gene3D" id="1.10.287.130">
    <property type="match status" value="1"/>
</dbReference>
<dbReference type="InterPro" id="IPR003594">
    <property type="entry name" value="HATPase_dom"/>
</dbReference>
<feature type="coiled-coil region" evidence="4">
    <location>
        <begin position="16"/>
        <end position="43"/>
    </location>
</feature>
<evidence type="ECO:0000256" key="4">
    <source>
        <dbReference type="SAM" id="Coils"/>
    </source>
</evidence>
<accession>A0ABW0JHF8</accession>
<dbReference type="PANTHER" id="PTHR46663:SF3">
    <property type="entry name" value="SLL0267 PROTEIN"/>
    <property type="match status" value="1"/>
</dbReference>
<dbReference type="SMART" id="SM00388">
    <property type="entry name" value="HisKA"/>
    <property type="match status" value="1"/>
</dbReference>
<reference evidence="8" key="1">
    <citation type="journal article" date="2019" name="Int. J. Syst. Evol. Microbiol.">
        <title>The Global Catalogue of Microorganisms (GCM) 10K type strain sequencing project: providing services to taxonomists for standard genome sequencing and annotation.</title>
        <authorList>
            <consortium name="The Broad Institute Genomics Platform"/>
            <consortium name="The Broad Institute Genome Sequencing Center for Infectious Disease"/>
            <person name="Wu L."/>
            <person name="Ma J."/>
        </authorList>
    </citation>
    <scope>NUCLEOTIDE SEQUENCE [LARGE SCALE GENOMIC DNA]</scope>
    <source>
        <strain evidence="8">JCM 17130</strain>
    </source>
</reference>
<dbReference type="InterPro" id="IPR052163">
    <property type="entry name" value="DGC-Regulatory_Protein"/>
</dbReference>
<evidence type="ECO:0000256" key="2">
    <source>
        <dbReference type="ARBA" id="ARBA00012438"/>
    </source>
</evidence>
<feature type="domain" description="Histidine kinase" evidence="5">
    <location>
        <begin position="316"/>
        <end position="537"/>
    </location>
</feature>
<protein>
    <recommendedName>
        <fullName evidence="2">histidine kinase</fullName>
        <ecNumber evidence="2">2.7.13.3</ecNumber>
    </recommendedName>
</protein>
<dbReference type="CDD" id="cd01949">
    <property type="entry name" value="GGDEF"/>
    <property type="match status" value="1"/>
</dbReference>
<evidence type="ECO:0000259" key="5">
    <source>
        <dbReference type="PROSITE" id="PS50109"/>
    </source>
</evidence>
<dbReference type="EC" id="2.7.13.3" evidence="2"/>
<comment type="catalytic activity">
    <reaction evidence="1">
        <text>ATP + protein L-histidine = ADP + protein N-phospho-L-histidine.</text>
        <dbReference type="EC" id="2.7.13.3"/>
    </reaction>
</comment>
<dbReference type="InterPro" id="IPR036890">
    <property type="entry name" value="HATPase_C_sf"/>
</dbReference>
<dbReference type="EMBL" id="JBHSMK010000002">
    <property type="protein sequence ID" value="MFC5435487.1"/>
    <property type="molecule type" value="Genomic_DNA"/>
</dbReference>
<dbReference type="InterPro" id="IPR003661">
    <property type="entry name" value="HisK_dim/P_dom"/>
</dbReference>
<name>A0ABW0JHF8_9GAMM</name>
<evidence type="ECO:0000256" key="1">
    <source>
        <dbReference type="ARBA" id="ARBA00000085"/>
    </source>
</evidence>
<dbReference type="GO" id="GO:0052621">
    <property type="term" value="F:diguanylate cyclase activity"/>
    <property type="evidence" value="ECO:0007669"/>
    <property type="project" value="UniProtKB-EC"/>
</dbReference>
<sequence length="545" mass="58916">MTFSGDPVATGREDPVVRLNQQAERLRMRLAKLRQNLAQVQRDFNDSHAAQLKEANEKLVLAALHADTNAESAISDLDQLLRVSQRDALTGMPNRALILDRLDSAIAAARRHGTRFAVVFLDLDHFKPINDTLGHAGGDEVLQCVAQRLQSIVRDSDTVSRYGGDEFLVLLNDVSQPSDAALLAGKMLSALTAPIPVDDRLFHVSGSVGITLYPEDGENATTLINRADAAMYRAKRAGGGSFEFHRGDLAEQFPQQPGAAELQLSRRREPDGDDPTPAEHHLREANEQLTLAALNAQASESEARQAHHRQIKFTAMVAHELRNPLAPIQIAADLLASGRADGEMSPEQLKLIIEGQVTHLSRLIDDLLEGSRVGTDKLRLECRMVDLVEVLAGSVATCQPSMNTRKQRLEVNMPNGPLHFYGDPVRLTQVFSNLLDNASKYTPAGGHIALTLQASPDSATATVTVADDGAGIAPELLPGIFDLFVQDTDAIEPAFGGLGIGLAVVRDLVEAHGGHVVGRSAGRNLGSEFVVTLPLWLRSPAMRKA</sequence>
<dbReference type="InterPro" id="IPR036097">
    <property type="entry name" value="HisK_dim/P_sf"/>
</dbReference>
<keyword evidence="4" id="KW-0175">Coiled coil</keyword>
<keyword evidence="8" id="KW-1185">Reference proteome</keyword>
<dbReference type="SMART" id="SM00387">
    <property type="entry name" value="HATPase_c"/>
    <property type="match status" value="1"/>
</dbReference>
<dbReference type="InterPro" id="IPR005467">
    <property type="entry name" value="His_kinase_dom"/>
</dbReference>
<dbReference type="InterPro" id="IPR043128">
    <property type="entry name" value="Rev_trsase/Diguanyl_cyclase"/>
</dbReference>
<evidence type="ECO:0000259" key="6">
    <source>
        <dbReference type="PROSITE" id="PS50887"/>
    </source>
</evidence>
<gene>
    <name evidence="7" type="ORF">ACFPME_02905</name>
</gene>
<organism evidence="7 8">
    <name type="scientific">Rhodanobacter umsongensis</name>
    <dbReference type="NCBI Taxonomy" id="633153"/>
    <lineage>
        <taxon>Bacteria</taxon>
        <taxon>Pseudomonadati</taxon>
        <taxon>Pseudomonadota</taxon>
        <taxon>Gammaproteobacteria</taxon>
        <taxon>Lysobacterales</taxon>
        <taxon>Rhodanobacteraceae</taxon>
        <taxon>Rhodanobacter</taxon>
    </lineage>
</organism>
<dbReference type="NCBIfam" id="TIGR00254">
    <property type="entry name" value="GGDEF"/>
    <property type="match status" value="1"/>
</dbReference>
<dbReference type="PROSITE" id="PS50109">
    <property type="entry name" value="HIS_KIN"/>
    <property type="match status" value="1"/>
</dbReference>
<evidence type="ECO:0000256" key="3">
    <source>
        <dbReference type="ARBA" id="ARBA00022553"/>
    </source>
</evidence>
<keyword evidence="3" id="KW-0597">Phosphoprotein</keyword>
<dbReference type="PANTHER" id="PTHR46663">
    <property type="entry name" value="DIGUANYLATE CYCLASE DGCT-RELATED"/>
    <property type="match status" value="1"/>
</dbReference>
<dbReference type="InterPro" id="IPR029787">
    <property type="entry name" value="Nucleotide_cyclase"/>
</dbReference>
<dbReference type="Gene3D" id="3.30.70.270">
    <property type="match status" value="1"/>
</dbReference>
<evidence type="ECO:0000313" key="8">
    <source>
        <dbReference type="Proteomes" id="UP001596013"/>
    </source>
</evidence>
<dbReference type="Gene3D" id="3.30.565.10">
    <property type="entry name" value="Histidine kinase-like ATPase, C-terminal domain"/>
    <property type="match status" value="1"/>
</dbReference>
<keyword evidence="7" id="KW-0808">Transferase</keyword>
<dbReference type="Proteomes" id="UP001596013">
    <property type="component" value="Unassembled WGS sequence"/>
</dbReference>